<sequence>MKGLNPHYHKAIPTEEDCKRMKAHEAYYRPKLDKILGEHMLKLFKIVCGGGK</sequence>
<protein>
    <submittedName>
        <fullName evidence="1">Uncharacterized protein</fullName>
    </submittedName>
</protein>
<dbReference type="EMBL" id="BARU01041368">
    <property type="protein sequence ID" value="GAH87577.1"/>
    <property type="molecule type" value="Genomic_DNA"/>
</dbReference>
<dbReference type="AlphaFoldDB" id="X1J0T9"/>
<comment type="caution">
    <text evidence="1">The sequence shown here is derived from an EMBL/GenBank/DDBJ whole genome shotgun (WGS) entry which is preliminary data.</text>
</comment>
<name>X1J0T9_9ZZZZ</name>
<reference evidence="1" key="1">
    <citation type="journal article" date="2014" name="Front. Microbiol.">
        <title>High frequency of phylogenetically diverse reductive dehalogenase-homologous genes in deep subseafloor sedimentary metagenomes.</title>
        <authorList>
            <person name="Kawai M."/>
            <person name="Futagami T."/>
            <person name="Toyoda A."/>
            <person name="Takaki Y."/>
            <person name="Nishi S."/>
            <person name="Hori S."/>
            <person name="Arai W."/>
            <person name="Tsubouchi T."/>
            <person name="Morono Y."/>
            <person name="Uchiyama I."/>
            <person name="Ito T."/>
            <person name="Fujiyama A."/>
            <person name="Inagaki F."/>
            <person name="Takami H."/>
        </authorList>
    </citation>
    <scope>NUCLEOTIDE SEQUENCE</scope>
    <source>
        <strain evidence="1">Expedition CK06-06</strain>
    </source>
</reference>
<gene>
    <name evidence="1" type="ORF">S03H2_63796</name>
</gene>
<organism evidence="1">
    <name type="scientific">marine sediment metagenome</name>
    <dbReference type="NCBI Taxonomy" id="412755"/>
    <lineage>
        <taxon>unclassified sequences</taxon>
        <taxon>metagenomes</taxon>
        <taxon>ecological metagenomes</taxon>
    </lineage>
</organism>
<evidence type="ECO:0000313" key="1">
    <source>
        <dbReference type="EMBL" id="GAH87577.1"/>
    </source>
</evidence>
<proteinExistence type="predicted"/>
<accession>X1J0T9</accession>